<evidence type="ECO:0000256" key="5">
    <source>
        <dbReference type="PROSITE-ProRule" id="PRU00043"/>
    </source>
</evidence>
<evidence type="ECO:0000256" key="3">
    <source>
        <dbReference type="ARBA" id="ARBA00022837"/>
    </source>
</evidence>
<dbReference type="GO" id="GO:0034332">
    <property type="term" value="P:adherens junction organization"/>
    <property type="evidence" value="ECO:0007669"/>
    <property type="project" value="TreeGrafter"/>
</dbReference>
<dbReference type="GO" id="GO:0007156">
    <property type="term" value="P:homophilic cell adhesion via plasma membrane adhesion molecules"/>
    <property type="evidence" value="ECO:0007669"/>
    <property type="project" value="InterPro"/>
</dbReference>
<name>A0A8C4VPG6_9SAUR</name>
<keyword evidence="3 5" id="KW-0106">Calcium</keyword>
<dbReference type="GO" id="GO:0005912">
    <property type="term" value="C:adherens junction"/>
    <property type="evidence" value="ECO:0007669"/>
    <property type="project" value="TreeGrafter"/>
</dbReference>
<evidence type="ECO:0000259" key="6">
    <source>
        <dbReference type="PROSITE" id="PS50268"/>
    </source>
</evidence>
<dbReference type="PROSITE" id="PS00232">
    <property type="entry name" value="CADHERIN_1"/>
    <property type="match status" value="1"/>
</dbReference>
<dbReference type="GO" id="GO:0016477">
    <property type="term" value="P:cell migration"/>
    <property type="evidence" value="ECO:0007669"/>
    <property type="project" value="TreeGrafter"/>
</dbReference>
<dbReference type="PRINTS" id="PR00205">
    <property type="entry name" value="CADHERIN"/>
</dbReference>
<dbReference type="GO" id="GO:0044331">
    <property type="term" value="P:cell-cell adhesion mediated by cadherin"/>
    <property type="evidence" value="ECO:0007669"/>
    <property type="project" value="TreeGrafter"/>
</dbReference>
<proteinExistence type="predicted"/>
<dbReference type="SMART" id="SM00112">
    <property type="entry name" value="CA"/>
    <property type="match status" value="1"/>
</dbReference>
<dbReference type="GO" id="GO:0000902">
    <property type="term" value="P:cell morphogenesis"/>
    <property type="evidence" value="ECO:0007669"/>
    <property type="project" value="TreeGrafter"/>
</dbReference>
<feature type="domain" description="Cadherin" evidence="6">
    <location>
        <begin position="149"/>
        <end position="204"/>
    </location>
</feature>
<sequence length="213" mass="23837">MRTCYSLSFLYWTCMLHYSQNGRILGLSQDDGKTLHCSKRGWMCNQFFLLEEYTGSDTLSIYLGGLYTDQDKGDGNLKYMLTGDGAGSLFIIDENTGDIHVAKKLDREEMSLYVLHATAIDRKTGRQVEPESEFIIKIHDINDNEPKFTKDIYTASVPEMSGVGTSVIQVTATDADDANYGNSAKVVYSILQGQPYFSVDPEIGQQPFLSYLS</sequence>
<accession>A0A8C4VPG6</accession>
<dbReference type="PANTHER" id="PTHR24027:SF99">
    <property type="entry name" value="CADHERIN-9"/>
    <property type="match status" value="1"/>
</dbReference>
<evidence type="ECO:0000256" key="1">
    <source>
        <dbReference type="ARBA" id="ARBA00004370"/>
    </source>
</evidence>
<comment type="subcellular location">
    <subcellularLocation>
        <location evidence="1">Membrane</location>
    </subcellularLocation>
</comment>
<reference evidence="7" key="1">
    <citation type="submission" date="2019-06" db="EMBL/GenBank/DDBJ databases">
        <title>G10K-VGP Goodes thornscrub tortoise genome, primary haplotype.</title>
        <authorList>
            <person name="Murphy B."/>
            <person name="Edwards T."/>
            <person name="Rhie A."/>
            <person name="Koren S."/>
            <person name="Phillippy A."/>
            <person name="Fedrigo O."/>
            <person name="Haase B."/>
            <person name="Mountcastle J."/>
            <person name="Lewin H."/>
            <person name="Damas J."/>
            <person name="Howe K."/>
            <person name="Formenti G."/>
            <person name="Myers G."/>
            <person name="Durbin R."/>
            <person name="Jarvis E.D."/>
        </authorList>
    </citation>
    <scope>NUCLEOTIDE SEQUENCE [LARGE SCALE GENOMIC DNA]</scope>
</reference>
<dbReference type="Proteomes" id="UP000694390">
    <property type="component" value="Chromosome 2"/>
</dbReference>
<dbReference type="GO" id="GO:0016339">
    <property type="term" value="P:calcium-dependent cell-cell adhesion via plasma membrane cell adhesion molecules"/>
    <property type="evidence" value="ECO:0007669"/>
    <property type="project" value="TreeGrafter"/>
</dbReference>
<dbReference type="GO" id="GO:0005509">
    <property type="term" value="F:calcium ion binding"/>
    <property type="evidence" value="ECO:0007669"/>
    <property type="project" value="UniProtKB-UniRule"/>
</dbReference>
<dbReference type="GO" id="GO:0045296">
    <property type="term" value="F:cadherin binding"/>
    <property type="evidence" value="ECO:0007669"/>
    <property type="project" value="TreeGrafter"/>
</dbReference>
<keyword evidence="8" id="KW-1185">Reference proteome</keyword>
<evidence type="ECO:0000256" key="2">
    <source>
        <dbReference type="ARBA" id="ARBA00022737"/>
    </source>
</evidence>
<organism evidence="7 8">
    <name type="scientific">Gopherus evgoodei</name>
    <name type="common">Goodes thornscrub tortoise</name>
    <dbReference type="NCBI Taxonomy" id="1825980"/>
    <lineage>
        <taxon>Eukaryota</taxon>
        <taxon>Metazoa</taxon>
        <taxon>Chordata</taxon>
        <taxon>Craniata</taxon>
        <taxon>Vertebrata</taxon>
        <taxon>Euteleostomi</taxon>
        <taxon>Archelosauria</taxon>
        <taxon>Testudinata</taxon>
        <taxon>Testudines</taxon>
        <taxon>Cryptodira</taxon>
        <taxon>Durocryptodira</taxon>
        <taxon>Testudinoidea</taxon>
        <taxon>Testudinidae</taxon>
        <taxon>Gopherus</taxon>
    </lineage>
</organism>
<dbReference type="Pfam" id="PF00028">
    <property type="entry name" value="Cadherin"/>
    <property type="match status" value="2"/>
</dbReference>
<keyword evidence="4" id="KW-0472">Membrane</keyword>
<evidence type="ECO:0000313" key="7">
    <source>
        <dbReference type="Ensembl" id="ENSGEVP00005002273.1"/>
    </source>
</evidence>
<dbReference type="SUPFAM" id="SSF49313">
    <property type="entry name" value="Cadherin-like"/>
    <property type="match status" value="2"/>
</dbReference>
<feature type="domain" description="Cadherin" evidence="6">
    <location>
        <begin position="68"/>
        <end position="148"/>
    </location>
</feature>
<dbReference type="AlphaFoldDB" id="A0A8C4VPG6"/>
<dbReference type="InterPro" id="IPR039808">
    <property type="entry name" value="Cadherin"/>
</dbReference>
<dbReference type="PROSITE" id="PS50268">
    <property type="entry name" value="CADHERIN_2"/>
    <property type="match status" value="2"/>
</dbReference>
<dbReference type="InterPro" id="IPR015919">
    <property type="entry name" value="Cadherin-like_sf"/>
</dbReference>
<reference evidence="7" key="3">
    <citation type="submission" date="2025-09" db="UniProtKB">
        <authorList>
            <consortium name="Ensembl"/>
        </authorList>
    </citation>
    <scope>IDENTIFICATION</scope>
</reference>
<dbReference type="FunFam" id="2.60.40.60:FF:000009">
    <property type="entry name" value="Cadherin 24"/>
    <property type="match status" value="1"/>
</dbReference>
<dbReference type="PANTHER" id="PTHR24027">
    <property type="entry name" value="CADHERIN-23"/>
    <property type="match status" value="1"/>
</dbReference>
<dbReference type="GO" id="GO:0008013">
    <property type="term" value="F:beta-catenin binding"/>
    <property type="evidence" value="ECO:0007669"/>
    <property type="project" value="TreeGrafter"/>
</dbReference>
<dbReference type="InterPro" id="IPR020894">
    <property type="entry name" value="Cadherin_CS"/>
</dbReference>
<evidence type="ECO:0000256" key="4">
    <source>
        <dbReference type="ARBA" id="ARBA00023136"/>
    </source>
</evidence>
<keyword evidence="2" id="KW-0677">Repeat</keyword>
<dbReference type="OrthoDB" id="6252479at2759"/>
<dbReference type="GO" id="GO:0007043">
    <property type="term" value="P:cell-cell junction assembly"/>
    <property type="evidence" value="ECO:0007669"/>
    <property type="project" value="TreeGrafter"/>
</dbReference>
<dbReference type="GO" id="GO:0099560">
    <property type="term" value="P:synaptic membrane adhesion"/>
    <property type="evidence" value="ECO:0007669"/>
    <property type="project" value="TreeGrafter"/>
</dbReference>
<dbReference type="Gene3D" id="2.60.40.60">
    <property type="entry name" value="Cadherins"/>
    <property type="match status" value="2"/>
</dbReference>
<dbReference type="GO" id="GO:0016342">
    <property type="term" value="C:catenin complex"/>
    <property type="evidence" value="ECO:0007669"/>
    <property type="project" value="TreeGrafter"/>
</dbReference>
<evidence type="ECO:0000313" key="8">
    <source>
        <dbReference type="Proteomes" id="UP000694390"/>
    </source>
</evidence>
<dbReference type="CDD" id="cd11304">
    <property type="entry name" value="Cadherin_repeat"/>
    <property type="match status" value="2"/>
</dbReference>
<reference evidence="7" key="2">
    <citation type="submission" date="2025-08" db="UniProtKB">
        <authorList>
            <consortium name="Ensembl"/>
        </authorList>
    </citation>
    <scope>IDENTIFICATION</scope>
</reference>
<dbReference type="InterPro" id="IPR002126">
    <property type="entry name" value="Cadherin-like_dom"/>
</dbReference>
<dbReference type="GeneTree" id="ENSGT00940000160496"/>
<protein>
    <recommendedName>
        <fullName evidence="6">Cadherin domain-containing protein</fullName>
    </recommendedName>
</protein>
<dbReference type="Ensembl" id="ENSGEVT00005002387.1">
    <property type="protein sequence ID" value="ENSGEVP00005002273.1"/>
    <property type="gene ID" value="ENSGEVG00005001720.1"/>
</dbReference>